<dbReference type="InterPro" id="IPR005950">
    <property type="entry name" value="ModA"/>
</dbReference>
<protein>
    <submittedName>
        <fullName evidence="3">Molybdate ABC transporter substrate-binding protein</fullName>
    </submittedName>
</protein>
<dbReference type="PROSITE" id="PS51257">
    <property type="entry name" value="PROKAR_LIPOPROTEIN"/>
    <property type="match status" value="1"/>
</dbReference>
<gene>
    <name evidence="3" type="primary">modA</name>
    <name evidence="3" type="ORF">L0665_03250</name>
</gene>
<evidence type="ECO:0000313" key="4">
    <source>
        <dbReference type="Proteomes" id="UP001143747"/>
    </source>
</evidence>
<reference evidence="3" key="1">
    <citation type="submission" date="2022-01" db="EMBL/GenBank/DDBJ databases">
        <title>Draft genome of Methanogenium marinum DSM 15558.</title>
        <authorList>
            <person name="Chen S.-C."/>
            <person name="You Y.-T."/>
        </authorList>
    </citation>
    <scope>NUCLEOTIDE SEQUENCE</scope>
    <source>
        <strain evidence="3">DSM 15558</strain>
    </source>
</reference>
<comment type="caution">
    <text evidence="3">The sequence shown here is derived from an EMBL/GenBank/DDBJ whole genome shotgun (WGS) entry which is preliminary data.</text>
</comment>
<dbReference type="PIRSF" id="PIRSF004846">
    <property type="entry name" value="ModA"/>
    <property type="match status" value="1"/>
</dbReference>
<dbReference type="AlphaFoldDB" id="A0A9Q4KTC9"/>
<keyword evidence="2" id="KW-0732">Signal</keyword>
<sequence>MSHKYWTFVAIIAAICLCMACGCTSEATPADNAGQITTEEKSLIVYSGAGLREPMDEIAKVYEEQTGTVIKYTYAGSAQLLSQMELLQEGDCYMPGAKAYLDSATEKGFIDESEDVIYHVLAFAVAPGNPKNITCLKDLTEDGVTVAIGEPTANAVGKATKQIYDKAGLWEDLQDNIIVRSATVNELIVYMNMGQADASIIWEDLLGSPNVEQIDIPQEEGFVKVVPVATLSFSKKPTEAKAFADFVASDEGKAIFVKHGFETYPSAKYGDA</sequence>
<dbReference type="Proteomes" id="UP001143747">
    <property type="component" value="Unassembled WGS sequence"/>
</dbReference>
<dbReference type="RefSeq" id="WP_274924275.1">
    <property type="nucleotide sequence ID" value="NZ_JAKELO010000002.1"/>
</dbReference>
<keyword evidence="1" id="KW-0479">Metal-binding</keyword>
<dbReference type="EMBL" id="JAKELO010000002">
    <property type="protein sequence ID" value="MDE4907627.1"/>
    <property type="molecule type" value="Genomic_DNA"/>
</dbReference>
<dbReference type="PANTHER" id="PTHR30632:SF0">
    <property type="entry name" value="SULFATE-BINDING PROTEIN"/>
    <property type="match status" value="1"/>
</dbReference>
<dbReference type="NCBIfam" id="TIGR01256">
    <property type="entry name" value="modA"/>
    <property type="match status" value="1"/>
</dbReference>
<name>A0A9Q4KTC9_9EURY</name>
<dbReference type="GO" id="GO:0046872">
    <property type="term" value="F:metal ion binding"/>
    <property type="evidence" value="ECO:0007669"/>
    <property type="project" value="UniProtKB-KW"/>
</dbReference>
<keyword evidence="4" id="KW-1185">Reference proteome</keyword>
<dbReference type="Gene3D" id="3.40.190.10">
    <property type="entry name" value="Periplasmic binding protein-like II"/>
    <property type="match status" value="2"/>
</dbReference>
<proteinExistence type="predicted"/>
<evidence type="ECO:0000256" key="1">
    <source>
        <dbReference type="ARBA" id="ARBA00022723"/>
    </source>
</evidence>
<dbReference type="InterPro" id="IPR050682">
    <property type="entry name" value="ModA/WtpA"/>
</dbReference>
<dbReference type="CDD" id="cd13517">
    <property type="entry name" value="PBP2_ModA3_like"/>
    <property type="match status" value="1"/>
</dbReference>
<evidence type="ECO:0000313" key="3">
    <source>
        <dbReference type="EMBL" id="MDE4907627.1"/>
    </source>
</evidence>
<dbReference type="SUPFAM" id="SSF53850">
    <property type="entry name" value="Periplasmic binding protein-like II"/>
    <property type="match status" value="1"/>
</dbReference>
<dbReference type="PANTHER" id="PTHR30632">
    <property type="entry name" value="MOLYBDATE-BINDING PERIPLASMIC PROTEIN"/>
    <property type="match status" value="1"/>
</dbReference>
<evidence type="ECO:0000256" key="2">
    <source>
        <dbReference type="ARBA" id="ARBA00022729"/>
    </source>
</evidence>
<dbReference type="GO" id="GO:0015689">
    <property type="term" value="P:molybdate ion transport"/>
    <property type="evidence" value="ECO:0007669"/>
    <property type="project" value="InterPro"/>
</dbReference>
<dbReference type="GO" id="GO:0030973">
    <property type="term" value="F:molybdate ion binding"/>
    <property type="evidence" value="ECO:0007669"/>
    <property type="project" value="TreeGrafter"/>
</dbReference>
<organism evidence="3 4">
    <name type="scientific">Methanogenium marinum</name>
    <dbReference type="NCBI Taxonomy" id="348610"/>
    <lineage>
        <taxon>Archaea</taxon>
        <taxon>Methanobacteriati</taxon>
        <taxon>Methanobacteriota</taxon>
        <taxon>Stenosarchaea group</taxon>
        <taxon>Methanomicrobia</taxon>
        <taxon>Methanomicrobiales</taxon>
        <taxon>Methanomicrobiaceae</taxon>
        <taxon>Methanogenium</taxon>
    </lineage>
</organism>
<dbReference type="Pfam" id="PF13531">
    <property type="entry name" value="SBP_bac_11"/>
    <property type="match status" value="1"/>
</dbReference>
<accession>A0A9Q4KTC9</accession>